<evidence type="ECO:0000313" key="2">
    <source>
        <dbReference type="EMBL" id="KJA24232.1"/>
    </source>
</evidence>
<accession>A0A0D2LAJ9</accession>
<evidence type="ECO:0000259" key="1">
    <source>
        <dbReference type="PROSITE" id="PS50181"/>
    </source>
</evidence>
<dbReference type="OrthoDB" id="3041043at2759"/>
<dbReference type="OMA" id="CKARNTK"/>
<proteinExistence type="predicted"/>
<protein>
    <recommendedName>
        <fullName evidence="1">F-box domain-containing protein</fullName>
    </recommendedName>
</protein>
<keyword evidence="3" id="KW-1185">Reference proteome</keyword>
<gene>
    <name evidence="2" type="ORF">HYPSUDRAFT_86192</name>
</gene>
<evidence type="ECO:0000313" key="3">
    <source>
        <dbReference type="Proteomes" id="UP000054270"/>
    </source>
</evidence>
<dbReference type="PROSITE" id="PS50181">
    <property type="entry name" value="FBOX"/>
    <property type="match status" value="1"/>
</dbReference>
<sequence length="372" mass="43445">MSILELPSTTDDCILDALTPADMLKYSWTCKTAHSTVQSYMRRAFSVDKLLSRYFKPLDIDQFRQLQCQTGTLISGSTALQLFDRAVYPESDLDLYVEYRFTRTIAAWLLHIGYTYAPRPESENIQTIEVNAFRDYPPNRLNIPENPSDDIFFRTFGDAFENYEGSSAVFNFEKRSPYRKIQLITSMQPPLRTILSFHFTCVMNIITHDTAYSFFPWTTFEERCALMCKARNTKRDNAYRKYTRRGWSFVTLNDLLLQKKDDPFSSFAFAAQSASSMFHKPCITYSSMRYVGDRWCWRIPISTGIEPRKGYIESNSWTMNFGNYSYPSLHCKLLVSRKLKFCYLACGNNEDLQDFISYHMGPCAWDMPYEPM</sequence>
<dbReference type="Proteomes" id="UP000054270">
    <property type="component" value="Unassembled WGS sequence"/>
</dbReference>
<dbReference type="EMBL" id="KN817538">
    <property type="protein sequence ID" value="KJA24232.1"/>
    <property type="molecule type" value="Genomic_DNA"/>
</dbReference>
<dbReference type="AlphaFoldDB" id="A0A0D2LAJ9"/>
<reference evidence="3" key="1">
    <citation type="submission" date="2014-04" db="EMBL/GenBank/DDBJ databases">
        <title>Evolutionary Origins and Diversification of the Mycorrhizal Mutualists.</title>
        <authorList>
            <consortium name="DOE Joint Genome Institute"/>
            <consortium name="Mycorrhizal Genomics Consortium"/>
            <person name="Kohler A."/>
            <person name="Kuo A."/>
            <person name="Nagy L.G."/>
            <person name="Floudas D."/>
            <person name="Copeland A."/>
            <person name="Barry K.W."/>
            <person name="Cichocki N."/>
            <person name="Veneault-Fourrey C."/>
            <person name="LaButti K."/>
            <person name="Lindquist E.A."/>
            <person name="Lipzen A."/>
            <person name="Lundell T."/>
            <person name="Morin E."/>
            <person name="Murat C."/>
            <person name="Riley R."/>
            <person name="Ohm R."/>
            <person name="Sun H."/>
            <person name="Tunlid A."/>
            <person name="Henrissat B."/>
            <person name="Grigoriev I.V."/>
            <person name="Hibbett D.S."/>
            <person name="Martin F."/>
        </authorList>
    </citation>
    <scope>NUCLEOTIDE SEQUENCE [LARGE SCALE GENOMIC DNA]</scope>
    <source>
        <strain evidence="3">FD-334 SS-4</strain>
    </source>
</reference>
<dbReference type="InterPro" id="IPR001810">
    <property type="entry name" value="F-box_dom"/>
</dbReference>
<name>A0A0D2LAJ9_HYPSF</name>
<feature type="domain" description="F-box" evidence="1">
    <location>
        <begin position="1"/>
        <end position="58"/>
    </location>
</feature>
<organism evidence="2 3">
    <name type="scientific">Hypholoma sublateritium (strain FD-334 SS-4)</name>
    <dbReference type="NCBI Taxonomy" id="945553"/>
    <lineage>
        <taxon>Eukaryota</taxon>
        <taxon>Fungi</taxon>
        <taxon>Dikarya</taxon>
        <taxon>Basidiomycota</taxon>
        <taxon>Agaricomycotina</taxon>
        <taxon>Agaricomycetes</taxon>
        <taxon>Agaricomycetidae</taxon>
        <taxon>Agaricales</taxon>
        <taxon>Agaricineae</taxon>
        <taxon>Strophariaceae</taxon>
        <taxon>Hypholoma</taxon>
    </lineage>
</organism>